<keyword evidence="3" id="KW-1185">Reference proteome</keyword>
<proteinExistence type="predicted"/>
<dbReference type="Proteomes" id="UP001596457">
    <property type="component" value="Unassembled WGS sequence"/>
</dbReference>
<evidence type="ECO:0000313" key="3">
    <source>
        <dbReference type="Proteomes" id="UP001596457"/>
    </source>
</evidence>
<feature type="domain" description="ScoMcrA-like N-terminal head" evidence="1">
    <location>
        <begin position="5"/>
        <end position="94"/>
    </location>
</feature>
<comment type="caution">
    <text evidence="2">The sequence shown here is derived from an EMBL/GenBank/DDBJ whole genome shotgun (WGS) entry which is preliminary data.</text>
</comment>
<dbReference type="EMBL" id="JBHTBZ010000041">
    <property type="protein sequence ID" value="MFC7461560.1"/>
    <property type="molecule type" value="Genomic_DNA"/>
</dbReference>
<dbReference type="InterPro" id="IPR058807">
    <property type="entry name" value="ScoMcrA_N"/>
</dbReference>
<name>A0ABW2SDG3_9BURK</name>
<dbReference type="Pfam" id="PF26345">
    <property type="entry name" value="ScoMcrA_N"/>
    <property type="match status" value="1"/>
</dbReference>
<evidence type="ECO:0000259" key="1">
    <source>
        <dbReference type="Pfam" id="PF26345"/>
    </source>
</evidence>
<evidence type="ECO:0000313" key="2">
    <source>
        <dbReference type="EMBL" id="MFC7461560.1"/>
    </source>
</evidence>
<sequence>MAWRDVDLEHLILAMNLCDEQGPTELRELLGFAPARKRHMHYPATDATRGPYEARVLIAVAHSLMFPDEPRLTPASYTGNGNQPQAFLVRLGFESRLIE</sequence>
<accession>A0ABW2SDG3</accession>
<dbReference type="RefSeq" id="WP_382201842.1">
    <property type="nucleotide sequence ID" value="NZ_JBHTBZ010000041.1"/>
</dbReference>
<organism evidence="2 3">
    <name type="scientific">Hydrogenophaga defluvii</name>
    <dbReference type="NCBI Taxonomy" id="249410"/>
    <lineage>
        <taxon>Bacteria</taxon>
        <taxon>Pseudomonadati</taxon>
        <taxon>Pseudomonadota</taxon>
        <taxon>Betaproteobacteria</taxon>
        <taxon>Burkholderiales</taxon>
        <taxon>Comamonadaceae</taxon>
        <taxon>Hydrogenophaga</taxon>
    </lineage>
</organism>
<reference evidence="3" key="1">
    <citation type="journal article" date="2019" name="Int. J. Syst. Evol. Microbiol.">
        <title>The Global Catalogue of Microorganisms (GCM) 10K type strain sequencing project: providing services to taxonomists for standard genome sequencing and annotation.</title>
        <authorList>
            <consortium name="The Broad Institute Genomics Platform"/>
            <consortium name="The Broad Institute Genome Sequencing Center for Infectious Disease"/>
            <person name="Wu L."/>
            <person name="Ma J."/>
        </authorList>
    </citation>
    <scope>NUCLEOTIDE SEQUENCE [LARGE SCALE GENOMIC DNA]</scope>
    <source>
        <strain evidence="3">CCUG 53903</strain>
    </source>
</reference>
<gene>
    <name evidence="2" type="ORF">ACFQU0_14095</name>
</gene>
<protein>
    <recommendedName>
        <fullName evidence="1">ScoMcrA-like N-terminal head domain-containing protein</fullName>
    </recommendedName>
</protein>